<feature type="region of interest" description="Disordered" evidence="1">
    <location>
        <begin position="1"/>
        <end position="34"/>
    </location>
</feature>
<name>A0A2N5V3J8_9BASI</name>
<sequence>MVGITRKGLAKPSKVEENQTSGNTATSKNQANGNWAISTRINANSIIITF</sequence>
<evidence type="ECO:0000313" key="2">
    <source>
        <dbReference type="EMBL" id="PLW44564.1"/>
    </source>
</evidence>
<proteinExistence type="predicted"/>
<feature type="compositionally biased region" description="Polar residues" evidence="1">
    <location>
        <begin position="18"/>
        <end position="34"/>
    </location>
</feature>
<keyword evidence="3" id="KW-1185">Reference proteome</keyword>
<protein>
    <submittedName>
        <fullName evidence="2">Uncharacterized protein</fullName>
    </submittedName>
</protein>
<dbReference type="EMBL" id="PGCJ01000136">
    <property type="protein sequence ID" value="PLW44564.1"/>
    <property type="molecule type" value="Genomic_DNA"/>
</dbReference>
<comment type="caution">
    <text evidence="2">The sequence shown here is derived from an EMBL/GenBank/DDBJ whole genome shotgun (WGS) entry which is preliminary data.</text>
</comment>
<dbReference type="AlphaFoldDB" id="A0A2N5V3J8"/>
<evidence type="ECO:0000313" key="3">
    <source>
        <dbReference type="Proteomes" id="UP000235388"/>
    </source>
</evidence>
<dbReference type="Proteomes" id="UP000235388">
    <property type="component" value="Unassembled WGS sequence"/>
</dbReference>
<accession>A0A2N5V3J8</accession>
<gene>
    <name evidence="2" type="ORF">PCANC_08089</name>
</gene>
<evidence type="ECO:0000256" key="1">
    <source>
        <dbReference type="SAM" id="MobiDB-lite"/>
    </source>
</evidence>
<reference evidence="2 3" key="1">
    <citation type="submission" date="2017-11" db="EMBL/GenBank/DDBJ databases">
        <title>De novo assembly and phasing of dikaryotic genomes from two isolates of Puccinia coronata f. sp. avenae, the causal agent of oat crown rust.</title>
        <authorList>
            <person name="Miller M.E."/>
            <person name="Zhang Y."/>
            <person name="Omidvar V."/>
            <person name="Sperschneider J."/>
            <person name="Schwessinger B."/>
            <person name="Raley C."/>
            <person name="Palmer J.M."/>
            <person name="Garnica D."/>
            <person name="Upadhyaya N."/>
            <person name="Rathjen J."/>
            <person name="Taylor J.M."/>
            <person name="Park R.F."/>
            <person name="Dodds P.N."/>
            <person name="Hirsch C.D."/>
            <person name="Kianian S.F."/>
            <person name="Figueroa M."/>
        </authorList>
    </citation>
    <scope>NUCLEOTIDE SEQUENCE [LARGE SCALE GENOMIC DNA]</scope>
    <source>
        <strain evidence="2">12NC29</strain>
    </source>
</reference>
<organism evidence="2 3">
    <name type="scientific">Puccinia coronata f. sp. avenae</name>
    <dbReference type="NCBI Taxonomy" id="200324"/>
    <lineage>
        <taxon>Eukaryota</taxon>
        <taxon>Fungi</taxon>
        <taxon>Dikarya</taxon>
        <taxon>Basidiomycota</taxon>
        <taxon>Pucciniomycotina</taxon>
        <taxon>Pucciniomycetes</taxon>
        <taxon>Pucciniales</taxon>
        <taxon>Pucciniaceae</taxon>
        <taxon>Puccinia</taxon>
    </lineage>
</organism>